<protein>
    <recommendedName>
        <fullName evidence="4">Lipoprotein</fullName>
    </recommendedName>
</protein>
<evidence type="ECO:0000256" key="1">
    <source>
        <dbReference type="SAM" id="MobiDB-lite"/>
    </source>
</evidence>
<sequence>MNHKGLLLPATVFIVLTTITGCSTISQNVYDETAKEKNRREQEASPPQATDNVSHSDIKHGVVNGSLKTIWDRIVND</sequence>
<keyword evidence="3" id="KW-1185">Reference proteome</keyword>
<name>A0ABX7QSW5_9GAMM</name>
<evidence type="ECO:0008006" key="4">
    <source>
        <dbReference type="Google" id="ProtNLM"/>
    </source>
</evidence>
<dbReference type="Proteomes" id="UP000662770">
    <property type="component" value="Chromosome"/>
</dbReference>
<evidence type="ECO:0000313" key="2">
    <source>
        <dbReference type="EMBL" id="QSX34548.1"/>
    </source>
</evidence>
<evidence type="ECO:0000313" key="3">
    <source>
        <dbReference type="Proteomes" id="UP000662770"/>
    </source>
</evidence>
<dbReference type="EMBL" id="CP071503">
    <property type="protein sequence ID" value="QSX34548.1"/>
    <property type="molecule type" value="Genomic_DNA"/>
</dbReference>
<reference evidence="2 3" key="1">
    <citation type="submission" date="2021-03" db="EMBL/GenBank/DDBJ databases">
        <title>Novel species identification of genus Shewanella.</title>
        <authorList>
            <person name="Liu G."/>
            <person name="Zhang Q."/>
        </authorList>
    </citation>
    <scope>NUCLEOTIDE SEQUENCE [LARGE SCALE GENOMIC DNA]</scope>
    <source>
        <strain evidence="2 3">FJAT-51800</strain>
    </source>
</reference>
<dbReference type="RefSeq" id="WP_207355748.1">
    <property type="nucleotide sequence ID" value="NZ_CP071503.1"/>
</dbReference>
<accession>A0ABX7QSW5</accession>
<proteinExistence type="predicted"/>
<organism evidence="2 3">
    <name type="scientific">Shewanella avicenniae</name>
    <dbReference type="NCBI Taxonomy" id="2814294"/>
    <lineage>
        <taxon>Bacteria</taxon>
        <taxon>Pseudomonadati</taxon>
        <taxon>Pseudomonadota</taxon>
        <taxon>Gammaproteobacteria</taxon>
        <taxon>Alteromonadales</taxon>
        <taxon>Shewanellaceae</taxon>
        <taxon>Shewanella</taxon>
    </lineage>
</organism>
<feature type="region of interest" description="Disordered" evidence="1">
    <location>
        <begin position="33"/>
        <end position="58"/>
    </location>
</feature>
<dbReference type="PROSITE" id="PS51257">
    <property type="entry name" value="PROKAR_LIPOPROTEIN"/>
    <property type="match status" value="1"/>
</dbReference>
<gene>
    <name evidence="2" type="ORF">JYB87_04675</name>
</gene>
<feature type="compositionally biased region" description="Basic and acidic residues" evidence="1">
    <location>
        <begin position="33"/>
        <end position="43"/>
    </location>
</feature>